<organism evidence="2">
    <name type="scientific">Haptolina ericina</name>
    <dbReference type="NCBI Taxonomy" id="156174"/>
    <lineage>
        <taxon>Eukaryota</taxon>
        <taxon>Haptista</taxon>
        <taxon>Haptophyta</taxon>
        <taxon>Prymnesiophyceae</taxon>
        <taxon>Prymnesiales</taxon>
        <taxon>Prymnesiaceae</taxon>
        <taxon>Haptolina</taxon>
    </lineage>
</organism>
<dbReference type="Pfam" id="PF03407">
    <property type="entry name" value="Nucleotid_trans"/>
    <property type="match status" value="1"/>
</dbReference>
<feature type="domain" description="Nucleotide-diphospho-sugar transferase" evidence="1">
    <location>
        <begin position="49"/>
        <end position="106"/>
    </location>
</feature>
<sequence>MNDHHKHLRLLQFERVKRSTCFMARVVSVCYGAGDGFGSCVHAPAVPPSVFRRGAYIELLWAKWRLIHAALAVARTVLFLDSDVVLLRNPFTAAHMKRRHDIRFQTSLACPARTCAAAPRFEGVQHAGSPPVMRPCQLNGGVLLVSSGELVGRVLALEPVAIGSRNSYTVNHADIDQDMADQIARGGEFSFCPLPPSHFVGHCFNRQVAT</sequence>
<dbReference type="InterPro" id="IPR005069">
    <property type="entry name" value="Nucl-diP-sugar_transferase"/>
</dbReference>
<reference evidence="2" key="1">
    <citation type="submission" date="2021-01" db="EMBL/GenBank/DDBJ databases">
        <authorList>
            <person name="Corre E."/>
            <person name="Pelletier E."/>
            <person name="Niang G."/>
            <person name="Scheremetjew M."/>
            <person name="Finn R."/>
            <person name="Kale V."/>
            <person name="Holt S."/>
            <person name="Cochrane G."/>
            <person name="Meng A."/>
            <person name="Brown T."/>
            <person name="Cohen L."/>
        </authorList>
    </citation>
    <scope>NUCLEOTIDE SEQUENCE</scope>
    <source>
        <strain evidence="2">CCMP281</strain>
    </source>
</reference>
<name>A0A7S3AFE5_9EUKA</name>
<gene>
    <name evidence="2" type="ORF">HERI1096_LOCUS2583</name>
</gene>
<dbReference type="EMBL" id="HBHX01004782">
    <property type="protein sequence ID" value="CAE0101510.1"/>
    <property type="molecule type" value="Transcribed_RNA"/>
</dbReference>
<proteinExistence type="predicted"/>
<accession>A0A7S3AFE5</accession>
<evidence type="ECO:0000313" key="2">
    <source>
        <dbReference type="EMBL" id="CAE0101510.1"/>
    </source>
</evidence>
<protein>
    <recommendedName>
        <fullName evidence="1">Nucleotide-diphospho-sugar transferase domain-containing protein</fullName>
    </recommendedName>
</protein>
<dbReference type="AlphaFoldDB" id="A0A7S3AFE5"/>
<evidence type="ECO:0000259" key="1">
    <source>
        <dbReference type="Pfam" id="PF03407"/>
    </source>
</evidence>